<gene>
    <name evidence="1" type="ORF">Vadar_018983</name>
</gene>
<proteinExistence type="predicted"/>
<name>A0ACB7XS76_9ERIC</name>
<protein>
    <submittedName>
        <fullName evidence="1">Uncharacterized protein</fullName>
    </submittedName>
</protein>
<dbReference type="EMBL" id="CM037151">
    <property type="protein sequence ID" value="KAH7843627.1"/>
    <property type="molecule type" value="Genomic_DNA"/>
</dbReference>
<keyword evidence="2" id="KW-1185">Reference proteome</keyword>
<sequence length="75" mass="8708">MIEKKIEPWFRRELEAILGDPDPSVIVHVASSLFISGLQDSALMNQHLLFFRRFAESPFNMETYDTVVEYRKCSG</sequence>
<evidence type="ECO:0000313" key="2">
    <source>
        <dbReference type="Proteomes" id="UP000828048"/>
    </source>
</evidence>
<organism evidence="1 2">
    <name type="scientific">Vaccinium darrowii</name>
    <dbReference type="NCBI Taxonomy" id="229202"/>
    <lineage>
        <taxon>Eukaryota</taxon>
        <taxon>Viridiplantae</taxon>
        <taxon>Streptophyta</taxon>
        <taxon>Embryophyta</taxon>
        <taxon>Tracheophyta</taxon>
        <taxon>Spermatophyta</taxon>
        <taxon>Magnoliopsida</taxon>
        <taxon>eudicotyledons</taxon>
        <taxon>Gunneridae</taxon>
        <taxon>Pentapetalae</taxon>
        <taxon>asterids</taxon>
        <taxon>Ericales</taxon>
        <taxon>Ericaceae</taxon>
        <taxon>Vaccinioideae</taxon>
        <taxon>Vaccinieae</taxon>
        <taxon>Vaccinium</taxon>
    </lineage>
</organism>
<comment type="caution">
    <text evidence="1">The sequence shown here is derived from an EMBL/GenBank/DDBJ whole genome shotgun (WGS) entry which is preliminary data.</text>
</comment>
<reference evidence="1 2" key="1">
    <citation type="journal article" date="2021" name="Hortic Res">
        <title>High-quality reference genome and annotation aids understanding of berry development for evergreen blueberry (Vaccinium darrowii).</title>
        <authorList>
            <person name="Yu J."/>
            <person name="Hulse-Kemp A.M."/>
            <person name="Babiker E."/>
            <person name="Staton M."/>
        </authorList>
    </citation>
    <scope>NUCLEOTIDE SEQUENCE [LARGE SCALE GENOMIC DNA]</scope>
    <source>
        <strain evidence="2">cv. NJ 8807/NJ 8810</strain>
        <tissue evidence="1">Young leaf</tissue>
    </source>
</reference>
<dbReference type="Proteomes" id="UP000828048">
    <property type="component" value="Chromosome 1"/>
</dbReference>
<accession>A0ACB7XS76</accession>
<evidence type="ECO:0000313" key="1">
    <source>
        <dbReference type="EMBL" id="KAH7843627.1"/>
    </source>
</evidence>